<dbReference type="EMBL" id="GAIX01007125">
    <property type="protein sequence ID" value="JAA85435.1"/>
    <property type="molecule type" value="Transcribed_RNA"/>
</dbReference>
<dbReference type="AlphaFoldDB" id="S4PEF2"/>
<sequence>MHYYNMRLNDLIIYCFPRTKSFGHICHLNINKGQRYGMLYVNQIRRYFRAREKDTDAYCFFLSHANKVKFNIDYLF</sequence>
<evidence type="ECO:0000313" key="1">
    <source>
        <dbReference type="EMBL" id="JAA85435.1"/>
    </source>
</evidence>
<reference evidence="1" key="1">
    <citation type="journal article" date="2013" name="BMC Genomics">
        <title>Unscrambling butterfly oogenesis.</title>
        <authorList>
            <person name="Carter J.M."/>
            <person name="Baker S.C."/>
            <person name="Pink R."/>
            <person name="Carter D.R."/>
            <person name="Collins A."/>
            <person name="Tomlin J."/>
            <person name="Gibbs M."/>
            <person name="Breuker C.J."/>
        </authorList>
    </citation>
    <scope>NUCLEOTIDE SEQUENCE</scope>
    <source>
        <tissue evidence="1">Ovary</tissue>
    </source>
</reference>
<organism evidence="1">
    <name type="scientific">Pararge aegeria</name>
    <name type="common">speckled wood butterfly</name>
    <dbReference type="NCBI Taxonomy" id="116150"/>
    <lineage>
        <taxon>Eukaryota</taxon>
        <taxon>Metazoa</taxon>
        <taxon>Ecdysozoa</taxon>
        <taxon>Arthropoda</taxon>
        <taxon>Hexapoda</taxon>
        <taxon>Insecta</taxon>
        <taxon>Pterygota</taxon>
        <taxon>Neoptera</taxon>
        <taxon>Endopterygota</taxon>
        <taxon>Lepidoptera</taxon>
        <taxon>Glossata</taxon>
        <taxon>Ditrysia</taxon>
        <taxon>Papilionoidea</taxon>
        <taxon>Nymphalidae</taxon>
        <taxon>Satyrinae</taxon>
        <taxon>Satyrini</taxon>
        <taxon>Parargina</taxon>
        <taxon>Pararge</taxon>
    </lineage>
</organism>
<reference evidence="1" key="2">
    <citation type="submission" date="2013-05" db="EMBL/GenBank/DDBJ databases">
        <authorList>
            <person name="Carter J.-M."/>
            <person name="Baker S.C."/>
            <person name="Pink R."/>
            <person name="Carter D.R.F."/>
            <person name="Collins A."/>
            <person name="Tomlin J."/>
            <person name="Gibbs M."/>
            <person name="Breuker C.J."/>
        </authorList>
    </citation>
    <scope>NUCLEOTIDE SEQUENCE</scope>
    <source>
        <tissue evidence="1">Ovary</tissue>
    </source>
</reference>
<protein>
    <submittedName>
        <fullName evidence="1">Uncharacterized protein</fullName>
    </submittedName>
</protein>
<accession>S4PEF2</accession>
<proteinExistence type="predicted"/>
<name>S4PEF2_9NEOP</name>